<evidence type="ECO:0000256" key="25">
    <source>
        <dbReference type="ARBA" id="ARBA00022723"/>
    </source>
</evidence>
<evidence type="ECO:0000256" key="40">
    <source>
        <dbReference type="ARBA" id="ARBA00023039"/>
    </source>
</evidence>
<feature type="region of interest" description="Disordered" evidence="57">
    <location>
        <begin position="2695"/>
        <end position="2739"/>
    </location>
</feature>
<dbReference type="Pfam" id="PF00998">
    <property type="entry name" value="RdRP_3"/>
    <property type="match status" value="1"/>
</dbReference>
<evidence type="ECO:0000256" key="53">
    <source>
        <dbReference type="ARBA" id="ARBA00023296"/>
    </source>
</evidence>
<feature type="region of interest" description="Disordered" evidence="57">
    <location>
        <begin position="2304"/>
        <end position="2448"/>
    </location>
</feature>
<dbReference type="Pfam" id="PF02907">
    <property type="entry name" value="Peptidase_S29"/>
    <property type="match status" value="1"/>
</dbReference>
<evidence type="ECO:0000256" key="52">
    <source>
        <dbReference type="ARBA" id="ARBA00023280"/>
    </source>
</evidence>
<evidence type="ECO:0000256" key="43">
    <source>
        <dbReference type="ARBA" id="ARBA00023086"/>
    </source>
</evidence>
<evidence type="ECO:0000256" key="32">
    <source>
        <dbReference type="ARBA" id="ARBA00022830"/>
    </source>
</evidence>
<dbReference type="GO" id="GO:0039694">
    <property type="term" value="P:viral RNA genome replication"/>
    <property type="evidence" value="ECO:0007669"/>
    <property type="project" value="InterPro"/>
</dbReference>
<evidence type="ECO:0000256" key="29">
    <source>
        <dbReference type="ARBA" id="ARBA00022806"/>
    </source>
</evidence>
<feature type="compositionally biased region" description="Basic and acidic residues" evidence="57">
    <location>
        <begin position="2320"/>
        <end position="2329"/>
    </location>
</feature>
<evidence type="ECO:0000256" key="56">
    <source>
        <dbReference type="ARBA" id="ARBA00047984"/>
    </source>
</evidence>
<dbReference type="GO" id="GO:0042025">
    <property type="term" value="C:host cell nucleus"/>
    <property type="evidence" value="ECO:0007669"/>
    <property type="project" value="UniProtKB-SubCell"/>
</dbReference>
<keyword evidence="23" id="KW-0548">Nucleotidyltransferase</keyword>
<proteinExistence type="predicted"/>
<evidence type="ECO:0000256" key="20">
    <source>
        <dbReference type="ARBA" id="ARBA00022670"/>
    </source>
</evidence>
<dbReference type="InterPro" id="IPR007094">
    <property type="entry name" value="RNA-dir_pol_PSvirus"/>
</dbReference>
<dbReference type="PROSITE" id="PS51693">
    <property type="entry name" value="HCV_NS2_PRO"/>
    <property type="match status" value="1"/>
</dbReference>
<dbReference type="GO" id="GO:0019062">
    <property type="term" value="P:virion attachment to host cell"/>
    <property type="evidence" value="ECO:0007669"/>
    <property type="project" value="UniProtKB-KW"/>
</dbReference>
<keyword evidence="39 58" id="KW-1133">Transmembrane helix</keyword>
<dbReference type="GO" id="GO:0015267">
    <property type="term" value="F:channel activity"/>
    <property type="evidence" value="ECO:0007669"/>
    <property type="project" value="UniProtKB-KW"/>
</dbReference>
<evidence type="ECO:0000259" key="60">
    <source>
        <dbReference type="PROSITE" id="PS51192"/>
    </source>
</evidence>
<keyword evidence="10" id="KW-0813">Transport</keyword>
<dbReference type="GO" id="GO:0052170">
    <property type="term" value="P:symbiont-mediated suppression of host innate immune response"/>
    <property type="evidence" value="ECO:0007669"/>
    <property type="project" value="UniProtKB-KW"/>
</dbReference>
<organism evidence="63">
    <name type="scientific">Guereza hepacivirus</name>
    <dbReference type="NCBI Taxonomy" id="1354498"/>
    <lineage>
        <taxon>Viruses</taxon>
        <taxon>Riboviria</taxon>
        <taxon>Orthornavirae</taxon>
        <taxon>Kitrinoviricota</taxon>
        <taxon>Flasuviricetes</taxon>
        <taxon>Amarillovirales</taxon>
        <taxon>Flaviviridae</taxon>
        <taxon>Hepacivirus</taxon>
        <taxon>Hepacivirus colobi</taxon>
    </lineage>
</organism>
<dbReference type="Pfam" id="PF01001">
    <property type="entry name" value="HCV_NS4b"/>
    <property type="match status" value="1"/>
</dbReference>
<evidence type="ECO:0000256" key="22">
    <source>
        <dbReference type="ARBA" id="ARBA00022692"/>
    </source>
</evidence>
<evidence type="ECO:0000256" key="2">
    <source>
        <dbReference type="ARBA" id="ARBA00004153"/>
    </source>
</evidence>
<evidence type="ECO:0000256" key="18">
    <source>
        <dbReference type="ARBA" id="ARBA00022595"/>
    </source>
</evidence>
<dbReference type="InterPro" id="IPR002166">
    <property type="entry name" value="RNA_pol_HCV"/>
</dbReference>
<keyword evidence="54" id="KW-0407">Ion channel</keyword>
<dbReference type="GO" id="GO:0046872">
    <property type="term" value="F:metal ion binding"/>
    <property type="evidence" value="ECO:0007669"/>
    <property type="project" value="UniProtKB-KW"/>
</dbReference>
<keyword evidence="34" id="KW-0946">Virion</keyword>
<keyword evidence="40" id="KW-1182">Viral ion channel</keyword>
<keyword evidence="25" id="KW-0479">Metal-binding</keyword>
<dbReference type="InterPro" id="IPR009003">
    <property type="entry name" value="Peptidase_S1_PA"/>
</dbReference>
<dbReference type="GO" id="GO:0044167">
    <property type="term" value="C:host cell endoplasmic reticulum membrane"/>
    <property type="evidence" value="ECO:0007669"/>
    <property type="project" value="UniProtKB-SubCell"/>
</dbReference>
<dbReference type="Gene3D" id="3.40.50.300">
    <property type="entry name" value="P-loop containing nucleotide triphosphate hydrolases"/>
    <property type="match status" value="2"/>
</dbReference>
<evidence type="ECO:0000313" key="63">
    <source>
        <dbReference type="EMBL" id="AGQ22076.1"/>
    </source>
</evidence>
<dbReference type="InterPro" id="IPR043504">
    <property type="entry name" value="Peptidase_S1_PA_chymotrypsin"/>
</dbReference>
<dbReference type="Gene3D" id="2.40.10.120">
    <property type="match status" value="1"/>
</dbReference>
<dbReference type="SMART" id="SM00487">
    <property type="entry name" value="DEXDc"/>
    <property type="match status" value="1"/>
</dbReference>
<evidence type="ECO:0000256" key="55">
    <source>
        <dbReference type="ARBA" id="ARBA00047631"/>
    </source>
</evidence>
<keyword evidence="14" id="KW-1170">Fusion of virus membrane with host endosomal membrane</keyword>
<evidence type="ECO:0000256" key="34">
    <source>
        <dbReference type="ARBA" id="ARBA00022844"/>
    </source>
</evidence>
<keyword evidence="30" id="KW-0788">Thiol protease</keyword>
<dbReference type="Pfam" id="PF07652">
    <property type="entry name" value="Flavi_DEAD"/>
    <property type="match status" value="1"/>
</dbReference>
<keyword evidence="20" id="KW-0645">Protease</keyword>
<dbReference type="SUPFAM" id="SSF52540">
    <property type="entry name" value="P-loop containing nucleoside triphosphate hydrolases"/>
    <property type="match status" value="2"/>
</dbReference>
<evidence type="ECO:0000256" key="15">
    <source>
        <dbReference type="ARBA" id="ARBA00022561"/>
    </source>
</evidence>
<evidence type="ECO:0000256" key="46">
    <source>
        <dbReference type="ARBA" id="ARBA00023180"/>
    </source>
</evidence>
<keyword evidence="35" id="KW-1043">Host membrane</keyword>
<evidence type="ECO:0000256" key="24">
    <source>
        <dbReference type="ARBA" id="ARBA00022703"/>
    </source>
</evidence>
<keyword evidence="51" id="KW-0687">Ribonucleoprotein</keyword>
<evidence type="ECO:0000256" key="57">
    <source>
        <dbReference type="SAM" id="MobiDB-lite"/>
    </source>
</evidence>
<evidence type="ECO:0000256" key="13">
    <source>
        <dbReference type="ARBA" id="ARBA00022506"/>
    </source>
</evidence>
<evidence type="ECO:0000256" key="21">
    <source>
        <dbReference type="ARBA" id="ARBA00022679"/>
    </source>
</evidence>
<dbReference type="Pfam" id="PF01539">
    <property type="entry name" value="HCV_env"/>
    <property type="match status" value="1"/>
</dbReference>
<dbReference type="GO" id="GO:0003724">
    <property type="term" value="F:RNA helicase activity"/>
    <property type="evidence" value="ECO:0007669"/>
    <property type="project" value="UniProtKB-EC"/>
</dbReference>
<dbReference type="Gene3D" id="1.10.820.10">
    <property type="entry name" value="RNA Helicase Chain A , domain 3"/>
    <property type="match status" value="1"/>
</dbReference>
<feature type="region of interest" description="Disordered" evidence="57">
    <location>
        <begin position="1"/>
        <end position="63"/>
    </location>
</feature>
<keyword evidence="27" id="KW-0378">Hydrolase</keyword>
<keyword evidence="17" id="KW-0945">Host-virus interaction</keyword>
<keyword evidence="47" id="KW-1038">Host endoplasmic reticulum</keyword>
<keyword evidence="45" id="KW-1045">Host mitochondrion</keyword>
<comment type="catalytic activity">
    <reaction evidence="56">
        <text>ATP + H2O = ADP + phosphate + H(+)</text>
        <dbReference type="Rhea" id="RHEA:13065"/>
        <dbReference type="ChEBI" id="CHEBI:15377"/>
        <dbReference type="ChEBI" id="CHEBI:15378"/>
        <dbReference type="ChEBI" id="CHEBI:30616"/>
        <dbReference type="ChEBI" id="CHEBI:43474"/>
        <dbReference type="ChEBI" id="CHEBI:456216"/>
        <dbReference type="EC" id="3.6.4.13"/>
    </reaction>
</comment>
<dbReference type="GO" id="GO:0004252">
    <property type="term" value="F:serine-type endopeptidase activity"/>
    <property type="evidence" value="ECO:0007669"/>
    <property type="project" value="InterPro"/>
</dbReference>
<evidence type="ECO:0000256" key="7">
    <source>
        <dbReference type="ARBA" id="ARBA00004482"/>
    </source>
</evidence>
<evidence type="ECO:0000256" key="38">
    <source>
        <dbReference type="ARBA" id="ARBA00022953"/>
    </source>
</evidence>
<keyword evidence="11" id="KW-1113">Inhibition of host RLR pathway by virus</keyword>
<feature type="domain" description="Helicase ATP-binding" evidence="60">
    <location>
        <begin position="1121"/>
        <end position="1255"/>
    </location>
</feature>
<evidence type="ECO:0000256" key="5">
    <source>
        <dbReference type="ARBA" id="ARBA00004291"/>
    </source>
</evidence>
<keyword evidence="43" id="KW-0543">Viral nucleoprotein</keyword>
<dbReference type="GO" id="GO:0017111">
    <property type="term" value="F:ribonucleoside triphosphate phosphatase activity"/>
    <property type="evidence" value="ECO:0007669"/>
    <property type="project" value="UniProtKB-EC"/>
</dbReference>
<feature type="transmembrane region" description="Helical" evidence="58">
    <location>
        <begin position="780"/>
        <end position="809"/>
    </location>
</feature>
<evidence type="ECO:0000256" key="47">
    <source>
        <dbReference type="ARBA" id="ARBA00023184"/>
    </source>
</evidence>
<keyword evidence="41" id="KW-1072">Activation of host autophagy by virus</keyword>
<dbReference type="CDD" id="cd23202">
    <property type="entry name" value="Hepacivirus_RdRp"/>
    <property type="match status" value="1"/>
</dbReference>
<evidence type="ECO:0000256" key="27">
    <source>
        <dbReference type="ARBA" id="ARBA00022801"/>
    </source>
</evidence>
<keyword evidence="15" id="KW-0167">Capsid protein</keyword>
<dbReference type="Gene3D" id="2.40.10.10">
    <property type="entry name" value="Trypsin-like serine proteases"/>
    <property type="match status" value="1"/>
</dbReference>
<dbReference type="Gene3D" id="2.20.25.210">
    <property type="entry name" value="Hepatitis C NS5A, domain 1B"/>
    <property type="match status" value="1"/>
</dbReference>
<dbReference type="InterPro" id="IPR002519">
    <property type="entry name" value="HCV_Env"/>
</dbReference>
<dbReference type="GO" id="GO:0039502">
    <property type="term" value="P:symbiont-mediated suppression of host type I interferon-mediated signaling pathway"/>
    <property type="evidence" value="ECO:0007669"/>
    <property type="project" value="UniProtKB-KW"/>
</dbReference>
<feature type="compositionally biased region" description="Low complexity" evidence="57">
    <location>
        <begin position="2382"/>
        <end position="2394"/>
    </location>
</feature>
<evidence type="ECO:0000256" key="19">
    <source>
        <dbReference type="ARBA" id="ARBA00022632"/>
    </source>
</evidence>
<dbReference type="InterPro" id="IPR038170">
    <property type="entry name" value="NS5A_1a_sf"/>
</dbReference>
<evidence type="ECO:0000256" key="33">
    <source>
        <dbReference type="ARBA" id="ARBA00022840"/>
    </source>
</evidence>
<accession>S5DV86</accession>
<dbReference type="InterPro" id="IPR043128">
    <property type="entry name" value="Rev_trsase/Diguanyl_cyclase"/>
</dbReference>
<dbReference type="Pfam" id="PF01542">
    <property type="entry name" value="HCV_core"/>
    <property type="match status" value="1"/>
</dbReference>
<dbReference type="PROSITE" id="PS51192">
    <property type="entry name" value="HELICASE_ATP_BIND_1"/>
    <property type="match status" value="1"/>
</dbReference>
<keyword evidence="50" id="KW-0922">Interferon antiviral system evasion</keyword>
<dbReference type="GO" id="GO:0019013">
    <property type="term" value="C:viral nucleocapsid"/>
    <property type="evidence" value="ECO:0007669"/>
    <property type="project" value="UniProtKB-KW"/>
</dbReference>
<keyword evidence="46" id="KW-0325">Glycoprotein</keyword>
<evidence type="ECO:0000256" key="36">
    <source>
        <dbReference type="ARBA" id="ARBA00022879"/>
    </source>
</evidence>
<dbReference type="GO" id="GO:0055036">
    <property type="term" value="C:virion membrane"/>
    <property type="evidence" value="ECO:0007669"/>
    <property type="project" value="UniProtKB-SubCell"/>
</dbReference>
<evidence type="ECO:0000256" key="35">
    <source>
        <dbReference type="ARBA" id="ARBA00022870"/>
    </source>
</evidence>
<evidence type="ECO:0000256" key="50">
    <source>
        <dbReference type="ARBA" id="ARBA00023258"/>
    </source>
</evidence>
<dbReference type="GO" id="GO:0005198">
    <property type="term" value="F:structural molecule activity"/>
    <property type="evidence" value="ECO:0007669"/>
    <property type="project" value="InterPro"/>
</dbReference>
<dbReference type="EMBL" id="KC551801">
    <property type="protein sequence ID" value="AGQ22076.1"/>
    <property type="molecule type" value="Genomic_RNA"/>
</dbReference>
<feature type="transmembrane region" description="Helical" evidence="58">
    <location>
        <begin position="637"/>
        <end position="657"/>
    </location>
</feature>
<feature type="compositionally biased region" description="Low complexity" evidence="57">
    <location>
        <begin position="2330"/>
        <end position="2347"/>
    </location>
</feature>
<evidence type="ECO:0000256" key="45">
    <source>
        <dbReference type="ARBA" id="ARBA00023147"/>
    </source>
</evidence>
<keyword evidence="31" id="KW-0720">Serine protease</keyword>
<dbReference type="GO" id="GO:0039654">
    <property type="term" value="P:fusion of virus membrane with host endosome membrane"/>
    <property type="evidence" value="ECO:0007669"/>
    <property type="project" value="UniProtKB-KW"/>
</dbReference>
<dbReference type="PROSITE" id="PS50507">
    <property type="entry name" value="RDRP_SSRNA_POS"/>
    <property type="match status" value="1"/>
</dbReference>
<feature type="region of interest" description="Disordered" evidence="57">
    <location>
        <begin position="2476"/>
        <end position="2504"/>
    </location>
</feature>
<keyword evidence="16" id="KW-1048">Host nucleus</keyword>
<keyword evidence="21" id="KW-0808">Transferase</keyword>
<dbReference type="InterPro" id="IPR002521">
    <property type="entry name" value="HCV_Core_C"/>
</dbReference>
<dbReference type="Pfam" id="PF01538">
    <property type="entry name" value="HCV_NS2"/>
    <property type="match status" value="1"/>
</dbReference>
<evidence type="ECO:0000256" key="48">
    <source>
        <dbReference type="ARBA" id="ARBA00023190"/>
    </source>
</evidence>
<dbReference type="InterPro" id="IPR027417">
    <property type="entry name" value="P-loop_NTPase"/>
</dbReference>
<feature type="transmembrane region" description="Helical" evidence="58">
    <location>
        <begin position="663"/>
        <end position="683"/>
    </location>
</feature>
<keyword evidence="36" id="KW-0261">Viral envelope protein</keyword>
<evidence type="ECO:0000259" key="62">
    <source>
        <dbReference type="PROSITE" id="PS51822"/>
    </source>
</evidence>
<dbReference type="Gene3D" id="3.30.70.270">
    <property type="match status" value="2"/>
</dbReference>
<evidence type="ECO:0000256" key="28">
    <source>
        <dbReference type="ARBA" id="ARBA00022804"/>
    </source>
</evidence>
<comment type="subcellular location">
    <subcellularLocation>
        <location evidence="4">Host cytoplasm</location>
    </subcellularLocation>
    <subcellularLocation>
        <location evidence="2">Host endoplasmic reticulum membrane</location>
        <topology evidence="2">Multi-pass membrane protein</topology>
    </subcellularLocation>
    <subcellularLocation>
        <location evidence="5">Host endoplasmic reticulum membrane</location>
        <topology evidence="5">Peripheral membrane protein</topology>
    </subcellularLocation>
    <subcellularLocation>
        <location evidence="7">Host endoplasmic reticulum membrane</location>
        <topology evidence="7">Single-pass type I membrane protein</topology>
    </subcellularLocation>
    <subcellularLocation>
        <location evidence="6">Host lipid droplet</location>
    </subcellularLocation>
    <subcellularLocation>
        <location evidence="3">Host mitochondrion</location>
    </subcellularLocation>
    <subcellularLocation>
        <location evidence="1">Host nucleus</location>
    </subcellularLocation>
    <subcellularLocation>
        <location evidence="8">Virion membrane</location>
        <topology evidence="8">Single-pass type I membrane protein</topology>
    </subcellularLocation>
</comment>
<keyword evidence="42" id="KW-0406">Ion transport</keyword>
<dbReference type="GO" id="GO:0039520">
    <property type="term" value="P:symbiont-mediated activation of host autophagy"/>
    <property type="evidence" value="ECO:0007669"/>
    <property type="project" value="UniProtKB-KW"/>
</dbReference>
<evidence type="ECO:0000256" key="44">
    <source>
        <dbReference type="ARBA" id="ARBA00023136"/>
    </source>
</evidence>
<reference evidence="63" key="1">
    <citation type="journal article" date="2013" name="J. Virol.">
        <title>A Novel Hepacivirus with an Unusually Long and Intrinsically Disordered NS5A Protein in a Wild Old World Primate.</title>
        <authorList>
            <person name="Lauck M."/>
            <person name="Sibley S.D."/>
            <person name="Lara J."/>
            <person name="Purdy M.A."/>
            <person name="Khudyakov Y."/>
            <person name="Hyeroba D."/>
            <person name="Tumukunde A."/>
            <person name="Weny G."/>
            <person name="Switzer W.M."/>
            <person name="Chapman C.A."/>
            <person name="Hughes A.L."/>
            <person name="Friedrich T.C."/>
            <person name="O'Connor D.H."/>
            <person name="Goldberg T.L."/>
        </authorList>
    </citation>
    <scope>NUCLEOTIDE SEQUENCE</scope>
    <source>
        <strain evidence="63">GHV-1 BWC05</strain>
    </source>
</reference>
<dbReference type="GO" id="GO:0004197">
    <property type="term" value="F:cysteine-type endopeptidase activity"/>
    <property type="evidence" value="ECO:0007669"/>
    <property type="project" value="InterPro"/>
</dbReference>
<keyword evidence="28" id="KW-1161">Viral attachment to host cell</keyword>
<evidence type="ECO:0000256" key="23">
    <source>
        <dbReference type="ARBA" id="ARBA00022695"/>
    </source>
</evidence>
<keyword evidence="32" id="KW-1114">Inhibition of host interferon signaling pathway by virus</keyword>
<dbReference type="Pfam" id="PF22027">
    <property type="entry name" value="NS3_helicase_C"/>
    <property type="match status" value="1"/>
</dbReference>
<evidence type="ECO:0000256" key="8">
    <source>
        <dbReference type="ARBA" id="ARBA00004563"/>
    </source>
</evidence>
<keyword evidence="48" id="KW-1041">Host lipid droplet</keyword>
<evidence type="ECO:0000256" key="37">
    <source>
        <dbReference type="ARBA" id="ARBA00022884"/>
    </source>
</evidence>
<evidence type="ECO:0000256" key="42">
    <source>
        <dbReference type="ARBA" id="ARBA00023065"/>
    </source>
</evidence>
<keyword evidence="24" id="KW-0053">Apoptosis</keyword>
<dbReference type="GO" id="GO:1990904">
    <property type="term" value="C:ribonucleoprotein complex"/>
    <property type="evidence" value="ECO:0007669"/>
    <property type="project" value="UniProtKB-KW"/>
</dbReference>
<feature type="domain" description="Peptidase S29" evidence="62">
    <location>
        <begin position="928"/>
        <end position="1110"/>
    </location>
</feature>
<keyword evidence="12" id="KW-0696">RNA-directed RNA polymerase</keyword>
<evidence type="ECO:0000256" key="58">
    <source>
        <dbReference type="SAM" id="Phobius"/>
    </source>
</evidence>
<evidence type="ECO:0000256" key="14">
    <source>
        <dbReference type="ARBA" id="ARBA00022510"/>
    </source>
</evidence>
<keyword evidence="49" id="KW-1035">Host cytoplasm</keyword>
<dbReference type="Pfam" id="PF08301">
    <property type="entry name" value="HCV_NS5a_1b"/>
    <property type="match status" value="1"/>
</dbReference>
<evidence type="ECO:0000259" key="59">
    <source>
        <dbReference type="PROSITE" id="PS50507"/>
    </source>
</evidence>
<evidence type="ECO:0000259" key="61">
    <source>
        <dbReference type="PROSITE" id="PS51693"/>
    </source>
</evidence>
<evidence type="ECO:0000256" key="41">
    <source>
        <dbReference type="ARBA" id="ARBA00023050"/>
    </source>
</evidence>
<dbReference type="InterPro" id="IPR013193">
    <property type="entry name" value="HCV_NS5a_1B_dom"/>
</dbReference>
<dbReference type="GO" id="GO:0005524">
    <property type="term" value="F:ATP binding"/>
    <property type="evidence" value="ECO:0007669"/>
    <property type="project" value="UniProtKB-KW"/>
</dbReference>
<evidence type="ECO:0000256" key="30">
    <source>
        <dbReference type="ARBA" id="ARBA00022807"/>
    </source>
</evidence>
<dbReference type="InterPro" id="IPR054175">
    <property type="entry name" value="NS3_helicase_C"/>
</dbReference>
<protein>
    <recommendedName>
        <fullName evidence="9">Genome polyprotein</fullName>
    </recommendedName>
</protein>
<dbReference type="GO" id="GO:0003723">
    <property type="term" value="F:RNA binding"/>
    <property type="evidence" value="ECO:0007669"/>
    <property type="project" value="UniProtKB-KW"/>
</dbReference>
<keyword evidence="19" id="KW-1090">Inhibition of host innate immune response by virus</keyword>
<comment type="catalytic activity">
    <reaction evidence="55">
        <text>a ribonucleoside 5'-triphosphate + H2O = a ribonucleoside 5'-diphosphate + phosphate + H(+)</text>
        <dbReference type="Rhea" id="RHEA:23680"/>
        <dbReference type="ChEBI" id="CHEBI:15377"/>
        <dbReference type="ChEBI" id="CHEBI:15378"/>
        <dbReference type="ChEBI" id="CHEBI:43474"/>
        <dbReference type="ChEBI" id="CHEBI:57930"/>
        <dbReference type="ChEBI" id="CHEBI:61557"/>
        <dbReference type="EC" id="3.6.1.15"/>
    </reaction>
</comment>
<keyword evidence="18" id="KW-1162">Viral penetration into host cytoplasm</keyword>
<evidence type="ECO:0000256" key="51">
    <source>
        <dbReference type="ARBA" id="ARBA00023274"/>
    </source>
</evidence>
<keyword evidence="29" id="KW-0347">Helicase</keyword>
<dbReference type="GO" id="GO:0044186">
    <property type="term" value="C:host cell lipid droplet"/>
    <property type="evidence" value="ECO:0007669"/>
    <property type="project" value="UniProtKB-SubCell"/>
</dbReference>
<evidence type="ECO:0000256" key="4">
    <source>
        <dbReference type="ARBA" id="ARBA00004192"/>
    </source>
</evidence>
<keyword evidence="33" id="KW-0067">ATP-binding</keyword>
<keyword evidence="37" id="KW-0694">RNA-binding</keyword>
<evidence type="ECO:0000256" key="39">
    <source>
        <dbReference type="ARBA" id="ARBA00022989"/>
    </source>
</evidence>
<dbReference type="InterPro" id="IPR004109">
    <property type="entry name" value="HepC_NS3_protease"/>
</dbReference>
<keyword evidence="13" id="KW-1168">Fusion of virus membrane with host membrane</keyword>
<feature type="compositionally biased region" description="Low complexity" evidence="57">
    <location>
        <begin position="2701"/>
        <end position="2710"/>
    </location>
</feature>
<evidence type="ECO:0000256" key="26">
    <source>
        <dbReference type="ARBA" id="ARBA00022741"/>
    </source>
</evidence>
<feature type="transmembrane region" description="Helical" evidence="58">
    <location>
        <begin position="726"/>
        <end position="743"/>
    </location>
</feature>
<evidence type="ECO:0000256" key="11">
    <source>
        <dbReference type="ARBA" id="ARBA00022482"/>
    </source>
</evidence>
<dbReference type="GO" id="GO:0019031">
    <property type="term" value="C:viral envelope"/>
    <property type="evidence" value="ECO:0007669"/>
    <property type="project" value="UniProtKB-KW"/>
</dbReference>
<evidence type="ECO:0000256" key="10">
    <source>
        <dbReference type="ARBA" id="ARBA00022448"/>
    </source>
</evidence>
<keyword evidence="22 58" id="KW-0812">Transmembrane</keyword>
<keyword evidence="26" id="KW-0547">Nucleotide-binding</keyword>
<keyword evidence="44 58" id="KW-0472">Membrane</keyword>
<evidence type="ECO:0000256" key="3">
    <source>
        <dbReference type="ARBA" id="ARBA00004181"/>
    </source>
</evidence>
<evidence type="ECO:0000256" key="54">
    <source>
        <dbReference type="ARBA" id="ARBA00023303"/>
    </source>
</evidence>
<dbReference type="Gene3D" id="3.30.160.890">
    <property type="entry name" value="Hepatitis C virus envelope glycoprotein E1, chain C"/>
    <property type="match status" value="1"/>
</dbReference>
<dbReference type="InterPro" id="IPR043502">
    <property type="entry name" value="DNA/RNA_pol_sf"/>
</dbReference>
<dbReference type="InterPro" id="IPR002518">
    <property type="entry name" value="HCV_NS2"/>
</dbReference>
<dbReference type="SUPFAM" id="SSF56672">
    <property type="entry name" value="DNA/RNA polymerases"/>
    <property type="match status" value="1"/>
</dbReference>
<feature type="compositionally biased region" description="Gly residues" evidence="57">
    <location>
        <begin position="2402"/>
        <end position="2411"/>
    </location>
</feature>
<dbReference type="GO" id="GO:0019087">
    <property type="term" value="P:symbiont-mediated transformation of host cell"/>
    <property type="evidence" value="ECO:0007669"/>
    <property type="project" value="InterPro"/>
</dbReference>
<dbReference type="SUPFAM" id="SSF50494">
    <property type="entry name" value="Trypsin-like serine proteases"/>
    <property type="match status" value="1"/>
</dbReference>
<dbReference type="GO" id="GO:0046718">
    <property type="term" value="P:symbiont entry into host cell"/>
    <property type="evidence" value="ECO:0007669"/>
    <property type="project" value="UniProtKB-KW"/>
</dbReference>
<feature type="compositionally biased region" description="Basic residues" evidence="57">
    <location>
        <begin position="2348"/>
        <end position="2357"/>
    </location>
</feature>
<name>S5DV86_9FLAV</name>
<evidence type="ECO:0000256" key="12">
    <source>
        <dbReference type="ARBA" id="ARBA00022484"/>
    </source>
</evidence>
<keyword evidence="53" id="KW-1160">Virus entry into host cell</keyword>
<feature type="domain" description="Peptidase C18" evidence="61">
    <location>
        <begin position="804"/>
        <end position="927"/>
    </location>
</feature>
<evidence type="ECO:0000256" key="17">
    <source>
        <dbReference type="ARBA" id="ARBA00022581"/>
    </source>
</evidence>
<evidence type="ECO:0000256" key="6">
    <source>
        <dbReference type="ARBA" id="ARBA00004338"/>
    </source>
</evidence>
<evidence type="ECO:0000256" key="1">
    <source>
        <dbReference type="ARBA" id="ARBA00004147"/>
    </source>
</evidence>
<sequence>MASIPYYPSSPSLTTGLVSTKLRPRHGNGGRRKRKHQGRYTVQPKKTTEAGARKKAQSKADQSGYFSSRNFWRPGNRNVLHEPSVTLAGLVLPSGGRASWGPDDPRHRSRNLGPLLDYPLGWAADVLSLVPVVGPFAGSTGRALCRIVRGLEDGINFGTKWSGLTLFIVLCFLFPTAMGASCVVDRTGADNATRNGTLTAPSVFRRVSNCCDASQIFHCTDHWCTHQPGCVPCSLESGNATCWIPYSRLVSHHPDHIGIDMGLGRHVEYLALASTLCELLEIGELCAAASMVGTYVYANMEVRGNWTCDADCFLLVSSGYDPGFMAFLHWVGSQLNWFTVILDLASRVPAAIWHTSGQAATIISAVTAVNLLSGKYVKAIAFLAFYVEAVTSASLPVSVEHHTCSAIKPPGYCNNSMPWDENKNYLLYCFDPHFVSVTRYSNGYVGVPWRVRGCVWLERETNNRTVTKCCARRVWPCPHCSSDCSWNVTDPKQTYELCGWGPWFTTVWYYGSPKRVAILDYPGRRYHFPDTYYWATANVVWGNQRLTYAYNKSLLDSLPPERWGRLPGVPNLARSRWTEVPKGLYSDLPDLTTGLISKDKDYPDYQLFLTADSMSVVVAMEAWVLSVLLGALMGGKFVPILVACFAVFQQAAAAALTRFVDCVIVSTAYDVPWWLIVLLFMLVHRWRKGMYPLLLGNPMLLCLVVLTHRVCPVEARSAVGFDDLGYIFAVGGCVLFCGLVLWLRYSVSNLHSKLVALQGYLNFRAFHWLYNLEGYNMERLLLLTVLLPNAASTIVVFGLCACVIFNLTIDYLTSPRGRSTYQSWLRLTKNLGRATPYIQRALLRIAGSHGHYFYQHLQQTYHLAADTVSTLVSMDPAYPHTTNRRVVYARGQALACGDVVDGLPVVARLNDFVLLGVGDLPVGWSMLNPFSVHRVYSRRELTCAVVSLTGVDQNSHQGNLFKLGSMLRQWMGFGFEGRLWTCHHGPRGRRLASHRGPVVPHTDSAEIDMASYPLPKGARCFEPCYCSNVAGGYLVARDLNVYEFVKGEGEMWTPISHFPLNIAKGTSGSPLLCKQGHVVGMFIAAQTCRGAITRIRIRQIASSAVVSRDVEVSDPTSNPPLVPKDDYRVEMLVAPTGSGKSTKLPMTYYNAGHRVLVLNPSVATTLSMLPYIKSLFGIRPNIYAGTHTTKTGSRLTYSTYGRFLASPLPMGHYDVIICDECHAIDATSVLGIGRVLDTQQTLKTRLVILATATPPGCPVKPHPNIQEIALDDQGEVPFHGCKLPVAALRTGRHLVFQCSKRHCEAMVEDLTSRGIKAVAYYRGLPTTVIPLTGDVVVVATDALMTGYTGNFDSVFDCNLMVTPTFEVDMDPTFTLGIRTMPQDSINRMQRRGRTGRGRPGQYYYVSKEAVVSGLVPEANIIECFDSGIAYYGLTPAEIAAALSIYRDEAGLGTFKMNLNFCIELFGHINPTHGDVSIAKDCADNYVLLTAYQRGICRVNKGQKPSDSPRWRGLKPGDGWYNIYNLDGKSPGGTPSHPDIDVIALLLADVEADCSLVNTLIGLGAGFCASWIALDAFGATFIREVCSVTVGETQAERAQVMEDFIGDLIETEECSFGVLPELYASLRSRIQGFGEAAIKWFAQNPDVPAAVFIRAHAASLLSLLQYSAGLLTLDANPICASAMAFFSGILCPLPLPTKLFLAVLGGAFASKIGNERSAILFVGASAIGALTDTSGMSGVLTSLLTGYAAASSTASVVFQLLCKKLPSALDLAGLATVVTNPGGALLGAIVAGLTFSLTTQGADVWPNRLLAMLTRGNALPDNYFLETRDLRESLCNLFKNSTPLSLLTRVVGWLNQPVIAQCDGGVRGFLIDLWHNICRLAAVAREMVVGATQRVWSPPGVPLYSCTKPYKGRWQGTGQVKVICGCGKQGIWSIQLGRAEPISVSKLCRAYWGGVPINNTLVGTARPYITDWKTMTVPIGYDSYVQYLKKGDDIFVVATSGDITVPSASPYIAAAVAVDGVCVSPWAGDYTTPWTQEVTYNGVKTSLPFQIVGLEEPASGSVAPKFTLRWAWQACGFPKQFVEQYPDWISFMRAWNEDPNSNGGSRVRDPNHCFYCFCPLEGETRTQFGHGNSLYCSLFCSRLAKKEEREVPTFAGVTHESDSEESVFASPCANVDITADEIVERSTYQLALDSVDRAVRVAPDIPKAVDPTAFGGAILASLGVKDPPTGVTLPPQSLHPVVGFPGITPMGPASGASQPTFFEVKAPGVVKRIDDKPASNILTKPSLVQQAAALVFRQPGSKILPQFPLDDTVDVPPTTVRSDDGEDKSSSESPSCSSICSPASSFRSTRLRRRKREKKGIDNKGFELPVSVQPTRREQLLSTTKGPTRPVVVPTPETPAPVDGGGEAGGPEGHAPPGPSAPSPSLTRVEVPLPPSAPSGAKRLAPTYPDVDYTTGGWLLPLDYTDEACAEVFKPTAASEPIEGETPAPEQPVRPASDSKVVRPSSLPLSGFGGARPKVKGHLAFSVPPGATPGDERITLNVLTPLDYQQEALAIFGGGQTLHWDLADKVGGSLDTKSSGECDHHSASSTGKQVSFQEICAEPSGRLLIGRNTNVTLGLENTWDPFDALADSLGLDFKPPPPMVRNDPAMDIPSSQGLWVKADEVEDILKKITLAPAAQPMSAITVEAGERLCEQEADASSEDSWVTTSSSHVSARQDRPALGTITEDPPTDPEMPALEGEERQCASWSYSWLNVSAAAKAFAHRVLDPVASVANNLVRKRGLIYATEPADITSRAAKVTVIRQATYGHHHSKWLNRAIKLAAQLNVEEMTWDEAASVTSNKTARSRVTGLTGREVKAGHPTAVQEVARIVNALRDGDIPEPYDQVTIMPKSEVFVRRRAKYTTKPPRIIAYPHLEMRFAEKLILGKLAPAVAKAVCGEEYGFQYNPQQRVDRLVKMWKQKKTPAVFTSDIVCFDSTITPADVDHERLIYRAATRKDETKAAIDALHRRLYAGGPMISQQGEPLGRRNCRASGVFTTSSSNTITAWLKVHAACDMAGIKSPSLLVCGDDVVCVFESTQDDSSKMTLFAKAMASMGAPLGATPKALYDLELAEACSSNVTTIRYNDKVDYILTRDPAIPFARCTAEGKGFNPEGAWIGNLVGYSRTLWARVIAVQLMETLINLEEIPKMVEMDWYGKKWNLPIADLPEIMQSLHGPNTWSKGYYTNREIQRVGAVLMELGMPKYRWYRLQARKLRSLAIRRGGVLKKLATYLLGFAAAVPVQPLDDKVVARYSDVNFHDHYDDKTIDAGDVEIRSSPKYWIPLISILLISLIVLKLH</sequence>
<evidence type="ECO:0000256" key="49">
    <source>
        <dbReference type="ARBA" id="ARBA00023200"/>
    </source>
</evidence>
<dbReference type="InterPro" id="IPR014001">
    <property type="entry name" value="Helicase_ATP-bd"/>
</dbReference>
<feature type="compositionally biased region" description="Polar residues" evidence="57">
    <location>
        <begin position="9"/>
        <end position="18"/>
    </location>
</feature>
<feature type="compositionally biased region" description="Basic residues" evidence="57">
    <location>
        <begin position="22"/>
        <end position="38"/>
    </location>
</feature>
<dbReference type="GO" id="GO:0033650">
    <property type="term" value="C:host cell mitochondrion"/>
    <property type="evidence" value="ECO:0007669"/>
    <property type="project" value="UniProtKB-SubCell"/>
</dbReference>
<dbReference type="GO" id="GO:0006508">
    <property type="term" value="P:proteolysis"/>
    <property type="evidence" value="ECO:0007669"/>
    <property type="project" value="UniProtKB-KW"/>
</dbReference>
<evidence type="ECO:0000256" key="16">
    <source>
        <dbReference type="ARBA" id="ARBA00022562"/>
    </source>
</evidence>
<keyword evidence="52" id="KW-0899">Viral immunoevasion</keyword>
<evidence type="ECO:0000256" key="9">
    <source>
        <dbReference type="ARBA" id="ARBA00020107"/>
    </source>
</evidence>
<dbReference type="InterPro" id="IPR011492">
    <property type="entry name" value="Flavi_DEAD"/>
</dbReference>
<dbReference type="GO" id="GO:0034220">
    <property type="term" value="P:monoatomic ion transmembrane transport"/>
    <property type="evidence" value="ECO:0007669"/>
    <property type="project" value="UniProtKB-KW"/>
</dbReference>
<dbReference type="GO" id="GO:0003968">
    <property type="term" value="F:RNA-directed RNA polymerase activity"/>
    <property type="evidence" value="ECO:0007669"/>
    <property type="project" value="UniProtKB-KW"/>
</dbReference>
<evidence type="ECO:0000256" key="31">
    <source>
        <dbReference type="ARBA" id="ARBA00022825"/>
    </source>
</evidence>
<feature type="domain" description="RdRp catalytic" evidence="59">
    <location>
        <begin position="2963"/>
        <end position="3081"/>
    </location>
</feature>
<dbReference type="PROSITE" id="PS51822">
    <property type="entry name" value="HV_PV_NS3_PRO"/>
    <property type="match status" value="1"/>
</dbReference>
<dbReference type="InterPro" id="IPR001490">
    <property type="entry name" value="HCV_NS4b"/>
</dbReference>
<keyword evidence="38" id="KW-0693">Viral RNA replication</keyword>